<organism evidence="1 2">
    <name type="scientific">Catharanthus roseus</name>
    <name type="common">Madagascar periwinkle</name>
    <name type="synonym">Vinca rosea</name>
    <dbReference type="NCBI Taxonomy" id="4058"/>
    <lineage>
        <taxon>Eukaryota</taxon>
        <taxon>Viridiplantae</taxon>
        <taxon>Streptophyta</taxon>
        <taxon>Embryophyta</taxon>
        <taxon>Tracheophyta</taxon>
        <taxon>Spermatophyta</taxon>
        <taxon>Magnoliopsida</taxon>
        <taxon>eudicotyledons</taxon>
        <taxon>Gunneridae</taxon>
        <taxon>Pentapetalae</taxon>
        <taxon>asterids</taxon>
        <taxon>lamiids</taxon>
        <taxon>Gentianales</taxon>
        <taxon>Apocynaceae</taxon>
        <taxon>Rauvolfioideae</taxon>
        <taxon>Vinceae</taxon>
        <taxon>Catharanthinae</taxon>
        <taxon>Catharanthus</taxon>
    </lineage>
</organism>
<dbReference type="Proteomes" id="UP001060085">
    <property type="component" value="Linkage Group LG01"/>
</dbReference>
<accession>A0ACC0C9K8</accession>
<evidence type="ECO:0000313" key="2">
    <source>
        <dbReference type="Proteomes" id="UP001060085"/>
    </source>
</evidence>
<protein>
    <submittedName>
        <fullName evidence="1">Uncharacterized protein</fullName>
    </submittedName>
</protein>
<name>A0ACC0C9K8_CATRO</name>
<proteinExistence type="predicted"/>
<comment type="caution">
    <text evidence="1">The sequence shown here is derived from an EMBL/GenBank/DDBJ whole genome shotgun (WGS) entry which is preliminary data.</text>
</comment>
<dbReference type="EMBL" id="CM044701">
    <property type="protein sequence ID" value="KAI5681483.1"/>
    <property type="molecule type" value="Genomic_DNA"/>
</dbReference>
<evidence type="ECO:0000313" key="1">
    <source>
        <dbReference type="EMBL" id="KAI5681483.1"/>
    </source>
</evidence>
<sequence length="330" mass="36762">MSYADELAHQKASIDRQEVMLARLWTNSCLIKSNLPSTIGAEDSRALARQRPTTGGRPCPTINGLDYSQGCFELKKEEQSRATDWGLIGVQLWSRLIIFKRLFTSARPKEIKANDGIVDDGMVIYMESSLKIKFEGFEDQEQVSKPCPTVAGRLLSAFSLKVANLQRTVDLSLPPLELEFYGKQRLDMKQGSRSLPGMKRGRNGRNQMKFYGTLLPVKKQKPTLEGKPRLTTCGKLLHQDRLGSNVGSGQSYCKFKSHGAEEGAFRGTKTLLFSKLQVEEAKETSLEELGATKAKESSPRPTTDGRSTILSLKGFWFKAVLRIDLPPTIS</sequence>
<reference evidence="2" key="1">
    <citation type="journal article" date="2023" name="Nat. Plants">
        <title>Single-cell RNA sequencing provides a high-resolution roadmap for understanding the multicellular compartmentation of specialized metabolism.</title>
        <authorList>
            <person name="Sun S."/>
            <person name="Shen X."/>
            <person name="Li Y."/>
            <person name="Li Y."/>
            <person name="Wang S."/>
            <person name="Li R."/>
            <person name="Zhang H."/>
            <person name="Shen G."/>
            <person name="Guo B."/>
            <person name="Wei J."/>
            <person name="Xu J."/>
            <person name="St-Pierre B."/>
            <person name="Chen S."/>
            <person name="Sun C."/>
        </authorList>
    </citation>
    <scope>NUCLEOTIDE SEQUENCE [LARGE SCALE GENOMIC DNA]</scope>
</reference>
<keyword evidence="2" id="KW-1185">Reference proteome</keyword>
<gene>
    <name evidence="1" type="ORF">M9H77_02711</name>
</gene>